<sequence length="41" mass="4631">MPLTRLIMRVWQTYDVHLLQAERNLCAASGPVAQHGEQPAE</sequence>
<organism evidence="1 2">
    <name type="scientific">Micromonospora cremea</name>
    <dbReference type="NCBI Taxonomy" id="709881"/>
    <lineage>
        <taxon>Bacteria</taxon>
        <taxon>Bacillati</taxon>
        <taxon>Actinomycetota</taxon>
        <taxon>Actinomycetes</taxon>
        <taxon>Micromonosporales</taxon>
        <taxon>Micromonosporaceae</taxon>
        <taxon>Micromonospora</taxon>
    </lineage>
</organism>
<dbReference type="AlphaFoldDB" id="A0A1N5TJ64"/>
<dbReference type="Proteomes" id="UP000185124">
    <property type="component" value="Unassembled WGS sequence"/>
</dbReference>
<reference evidence="2" key="1">
    <citation type="submission" date="2016-12" db="EMBL/GenBank/DDBJ databases">
        <authorList>
            <person name="Varghese N."/>
            <person name="Submissions S."/>
        </authorList>
    </citation>
    <scope>NUCLEOTIDE SEQUENCE [LARGE SCALE GENOMIC DNA]</scope>
    <source>
        <strain evidence="2">DSM 45599</strain>
    </source>
</reference>
<dbReference type="EMBL" id="FSQT01000001">
    <property type="protein sequence ID" value="SIM48055.1"/>
    <property type="molecule type" value="Genomic_DNA"/>
</dbReference>
<gene>
    <name evidence="1" type="ORF">SAMN04489832_0188</name>
</gene>
<keyword evidence="2" id="KW-1185">Reference proteome</keyword>
<evidence type="ECO:0000313" key="1">
    <source>
        <dbReference type="EMBL" id="SIM48055.1"/>
    </source>
</evidence>
<protein>
    <submittedName>
        <fullName evidence="1">Uncharacterized protein</fullName>
    </submittedName>
</protein>
<accession>A0A1N5TJ64</accession>
<proteinExistence type="predicted"/>
<evidence type="ECO:0000313" key="2">
    <source>
        <dbReference type="Proteomes" id="UP000185124"/>
    </source>
</evidence>
<name>A0A1N5TJ64_9ACTN</name>